<feature type="chain" id="PRO_5046395908" evidence="2">
    <location>
        <begin position="23"/>
        <end position="219"/>
    </location>
</feature>
<comment type="caution">
    <text evidence="3">The sequence shown here is derived from an EMBL/GenBank/DDBJ whole genome shotgun (WGS) entry which is preliminary data.</text>
</comment>
<evidence type="ECO:0000313" key="3">
    <source>
        <dbReference type="EMBL" id="MEQ2186293.1"/>
    </source>
</evidence>
<name>A0ABV0PSA3_9TELE</name>
<feature type="signal peptide" evidence="2">
    <location>
        <begin position="1"/>
        <end position="22"/>
    </location>
</feature>
<dbReference type="Proteomes" id="UP001476798">
    <property type="component" value="Unassembled WGS sequence"/>
</dbReference>
<accession>A0ABV0PSA3</accession>
<gene>
    <name evidence="3" type="ORF">GOODEAATRI_027107</name>
</gene>
<feature type="compositionally biased region" description="Basic and acidic residues" evidence="1">
    <location>
        <begin position="109"/>
        <end position="118"/>
    </location>
</feature>
<keyword evidence="2" id="KW-0732">Signal</keyword>
<evidence type="ECO:0000256" key="1">
    <source>
        <dbReference type="SAM" id="MobiDB-lite"/>
    </source>
</evidence>
<reference evidence="3 4" key="1">
    <citation type="submission" date="2021-06" db="EMBL/GenBank/DDBJ databases">
        <authorList>
            <person name="Palmer J.M."/>
        </authorList>
    </citation>
    <scope>NUCLEOTIDE SEQUENCE [LARGE SCALE GENOMIC DNA]</scope>
    <source>
        <strain evidence="3 4">GA_2019</strain>
        <tissue evidence="3">Muscle</tissue>
    </source>
</reference>
<evidence type="ECO:0000256" key="2">
    <source>
        <dbReference type="SAM" id="SignalP"/>
    </source>
</evidence>
<feature type="region of interest" description="Disordered" evidence="1">
    <location>
        <begin position="73"/>
        <end position="118"/>
    </location>
</feature>
<keyword evidence="4" id="KW-1185">Reference proteome</keyword>
<protein>
    <submittedName>
        <fullName evidence="3">Uncharacterized protein</fullName>
    </submittedName>
</protein>
<feature type="non-terminal residue" evidence="3">
    <location>
        <position position="1"/>
    </location>
</feature>
<organism evidence="3 4">
    <name type="scientific">Goodea atripinnis</name>
    <dbReference type="NCBI Taxonomy" id="208336"/>
    <lineage>
        <taxon>Eukaryota</taxon>
        <taxon>Metazoa</taxon>
        <taxon>Chordata</taxon>
        <taxon>Craniata</taxon>
        <taxon>Vertebrata</taxon>
        <taxon>Euteleostomi</taxon>
        <taxon>Actinopterygii</taxon>
        <taxon>Neopterygii</taxon>
        <taxon>Teleostei</taxon>
        <taxon>Neoteleostei</taxon>
        <taxon>Acanthomorphata</taxon>
        <taxon>Ovalentaria</taxon>
        <taxon>Atherinomorphae</taxon>
        <taxon>Cyprinodontiformes</taxon>
        <taxon>Goodeidae</taxon>
        <taxon>Goodea</taxon>
    </lineage>
</organism>
<proteinExistence type="predicted"/>
<evidence type="ECO:0000313" key="4">
    <source>
        <dbReference type="Proteomes" id="UP001476798"/>
    </source>
</evidence>
<sequence length="219" mass="24215">FALCLPAFPTSVIGMLACASYGVPLQVEDGHYQCPKCLGMGHLREALTDPCMNCSILPLSVRENRLRQVENLPFAAELPPSGMPQPCSGRQGDAPAEERHSPRRKRPRLERPSRQEIDSLRAEVEQLKALLKAPEPMPAFQAAAAWELGEDLEDDGISVRPPIQSFSLSRARGTPSQTLGIGRGIPRVLEEMMAQVIPSGVQLAWAQGRNHARYRQLFW</sequence>
<dbReference type="EMBL" id="JAHRIO010083451">
    <property type="protein sequence ID" value="MEQ2186293.1"/>
    <property type="molecule type" value="Genomic_DNA"/>
</dbReference>